<dbReference type="RefSeq" id="WP_261696920.1">
    <property type="nucleotide sequence ID" value="NZ_CP104694.1"/>
</dbReference>
<accession>A0ABY6BIX7</accession>
<evidence type="ECO:0000256" key="1">
    <source>
        <dbReference type="ARBA" id="ARBA00009437"/>
    </source>
</evidence>
<dbReference type="Proteomes" id="UP001064632">
    <property type="component" value="Chromosome"/>
</dbReference>
<dbReference type="InterPro" id="IPR005119">
    <property type="entry name" value="LysR_subst-bd"/>
</dbReference>
<keyword evidence="4" id="KW-0804">Transcription</keyword>
<dbReference type="InterPro" id="IPR058163">
    <property type="entry name" value="LysR-type_TF_proteobact-type"/>
</dbReference>
<dbReference type="Pfam" id="PF03466">
    <property type="entry name" value="LysR_substrate"/>
    <property type="match status" value="1"/>
</dbReference>
<sequence length="296" mass="33089">MRTFPPLQALRAFESAGRHLSFTRAAEELCITPSAVSHQVRSLEQFLGTPLFVRQTRALALTDAGLRYLADISRAFALIAEATGVVRHHRRRSLRISLLSSFAANWLVPRLPRFTTRQPDVFLQFEPSLALVDFRRSDIQLAVRYGRGGWVDVDAELLFRERLAPVCSPEYLQRLPLDSAAGLRSHVLLMATGKPEFEWNAWLDGSGVTVDALNTLMLSDYNIVLQAALDGQGVAMGRQALIEPHLRNRRLVQPLGPARRYGDLGYWIVTPRRPQSPAVAAFIDWLREEAAAPADA</sequence>
<comment type="similarity">
    <text evidence="1">Belongs to the LysR transcriptional regulatory family.</text>
</comment>
<keyword evidence="3" id="KW-0238">DNA-binding</keyword>
<protein>
    <submittedName>
        <fullName evidence="6">Transcriptional regulator GcvA</fullName>
    </submittedName>
</protein>
<evidence type="ECO:0000256" key="4">
    <source>
        <dbReference type="ARBA" id="ARBA00023163"/>
    </source>
</evidence>
<dbReference type="EMBL" id="CP104694">
    <property type="protein sequence ID" value="UXI69968.1"/>
    <property type="molecule type" value="Genomic_DNA"/>
</dbReference>
<proteinExistence type="inferred from homology"/>
<dbReference type="Gene3D" id="1.10.10.10">
    <property type="entry name" value="Winged helix-like DNA-binding domain superfamily/Winged helix DNA-binding domain"/>
    <property type="match status" value="1"/>
</dbReference>
<dbReference type="InterPro" id="IPR036390">
    <property type="entry name" value="WH_DNA-bd_sf"/>
</dbReference>
<dbReference type="PRINTS" id="PR00039">
    <property type="entry name" value="HTHLYSR"/>
</dbReference>
<evidence type="ECO:0000259" key="5">
    <source>
        <dbReference type="PROSITE" id="PS50931"/>
    </source>
</evidence>
<dbReference type="InterPro" id="IPR000847">
    <property type="entry name" value="LysR_HTH_N"/>
</dbReference>
<dbReference type="Pfam" id="PF00126">
    <property type="entry name" value="HTH_1"/>
    <property type="match status" value="1"/>
</dbReference>
<dbReference type="SUPFAM" id="SSF46785">
    <property type="entry name" value="Winged helix' DNA-binding domain"/>
    <property type="match status" value="1"/>
</dbReference>
<dbReference type="Gene3D" id="3.40.190.10">
    <property type="entry name" value="Periplasmic binding protein-like II"/>
    <property type="match status" value="2"/>
</dbReference>
<keyword evidence="2" id="KW-0805">Transcription regulation</keyword>
<evidence type="ECO:0000256" key="2">
    <source>
        <dbReference type="ARBA" id="ARBA00023015"/>
    </source>
</evidence>
<dbReference type="PROSITE" id="PS50931">
    <property type="entry name" value="HTH_LYSR"/>
    <property type="match status" value="1"/>
</dbReference>
<feature type="domain" description="HTH lysR-type" evidence="5">
    <location>
        <begin position="5"/>
        <end position="62"/>
    </location>
</feature>
<dbReference type="NCBIfam" id="NF008352">
    <property type="entry name" value="PRK11139.1"/>
    <property type="match status" value="1"/>
</dbReference>
<dbReference type="CDD" id="cd08432">
    <property type="entry name" value="PBP2_GcdR_TrpI_HvrB_AmpR_like"/>
    <property type="match status" value="1"/>
</dbReference>
<organism evidence="6 7">
    <name type="scientific">Tahibacter amnicola</name>
    <dbReference type="NCBI Taxonomy" id="2976241"/>
    <lineage>
        <taxon>Bacteria</taxon>
        <taxon>Pseudomonadati</taxon>
        <taxon>Pseudomonadota</taxon>
        <taxon>Gammaproteobacteria</taxon>
        <taxon>Lysobacterales</taxon>
        <taxon>Rhodanobacteraceae</taxon>
        <taxon>Tahibacter</taxon>
    </lineage>
</organism>
<evidence type="ECO:0000313" key="6">
    <source>
        <dbReference type="EMBL" id="UXI69968.1"/>
    </source>
</evidence>
<gene>
    <name evidence="6" type="primary">gcvA</name>
    <name evidence="6" type="ORF">N4264_10175</name>
</gene>
<name>A0ABY6BIX7_9GAMM</name>
<dbReference type="SUPFAM" id="SSF53850">
    <property type="entry name" value="Periplasmic binding protein-like II"/>
    <property type="match status" value="1"/>
</dbReference>
<evidence type="ECO:0000256" key="3">
    <source>
        <dbReference type="ARBA" id="ARBA00023125"/>
    </source>
</evidence>
<dbReference type="PANTHER" id="PTHR30537:SF79">
    <property type="entry name" value="TRANSCRIPTIONAL REGULATOR-RELATED"/>
    <property type="match status" value="1"/>
</dbReference>
<dbReference type="PANTHER" id="PTHR30537">
    <property type="entry name" value="HTH-TYPE TRANSCRIPTIONAL REGULATOR"/>
    <property type="match status" value="1"/>
</dbReference>
<dbReference type="InterPro" id="IPR036388">
    <property type="entry name" value="WH-like_DNA-bd_sf"/>
</dbReference>
<keyword evidence="7" id="KW-1185">Reference proteome</keyword>
<reference evidence="6" key="1">
    <citation type="submission" date="2022-09" db="EMBL/GenBank/DDBJ databases">
        <title>Tahibacter sp. nov., isolated from a fresh water.</title>
        <authorList>
            <person name="Baek J.H."/>
            <person name="Lee J.K."/>
            <person name="Kim J.M."/>
            <person name="Jeon C.O."/>
        </authorList>
    </citation>
    <scope>NUCLEOTIDE SEQUENCE</scope>
    <source>
        <strain evidence="6">W38</strain>
    </source>
</reference>
<evidence type="ECO:0000313" key="7">
    <source>
        <dbReference type="Proteomes" id="UP001064632"/>
    </source>
</evidence>